<feature type="binding site" evidence="3">
    <location>
        <begin position="13"/>
        <end position="18"/>
    </location>
    <ligand>
        <name>ATP</name>
        <dbReference type="ChEBI" id="CHEBI:30616"/>
    </ligand>
</feature>
<dbReference type="HAMAP" id="MF_00524">
    <property type="entry name" value="Glucokinase"/>
    <property type="match status" value="1"/>
</dbReference>
<dbReference type="InterPro" id="IPR050201">
    <property type="entry name" value="Bacterial_glucokinase"/>
</dbReference>
<keyword evidence="2 3" id="KW-0418">Kinase</keyword>
<dbReference type="Proteomes" id="UP000245474">
    <property type="component" value="Unassembled WGS sequence"/>
</dbReference>
<dbReference type="Gene3D" id="3.40.367.20">
    <property type="match status" value="1"/>
</dbReference>
<comment type="subcellular location">
    <subcellularLocation>
        <location evidence="3">Cytoplasm</location>
    </subcellularLocation>
</comment>
<dbReference type="EMBL" id="QFFI01000005">
    <property type="protein sequence ID" value="PWG64664.1"/>
    <property type="molecule type" value="Genomic_DNA"/>
</dbReference>
<evidence type="ECO:0000256" key="4">
    <source>
        <dbReference type="RuleBase" id="RU004046"/>
    </source>
</evidence>
<keyword evidence="3" id="KW-0324">Glycolysis</keyword>
<dbReference type="SUPFAM" id="SSF53067">
    <property type="entry name" value="Actin-like ATPase domain"/>
    <property type="match status" value="1"/>
</dbReference>
<dbReference type="RefSeq" id="WP_109676838.1">
    <property type="nucleotide sequence ID" value="NZ_CP086615.1"/>
</dbReference>
<dbReference type="GO" id="GO:0006096">
    <property type="term" value="P:glycolytic process"/>
    <property type="evidence" value="ECO:0007669"/>
    <property type="project" value="UniProtKB-UniRule"/>
</dbReference>
<dbReference type="GO" id="GO:0005536">
    <property type="term" value="F:D-glucose binding"/>
    <property type="evidence" value="ECO:0007669"/>
    <property type="project" value="InterPro"/>
</dbReference>
<dbReference type="NCBIfam" id="TIGR00749">
    <property type="entry name" value="glk"/>
    <property type="match status" value="1"/>
</dbReference>
<proteinExistence type="inferred from homology"/>
<dbReference type="GO" id="GO:0005829">
    <property type="term" value="C:cytosol"/>
    <property type="evidence" value="ECO:0007669"/>
    <property type="project" value="TreeGrafter"/>
</dbReference>
<dbReference type="AlphaFoldDB" id="A0A2U2N6Q2"/>
<keyword evidence="3" id="KW-0067">ATP-binding</keyword>
<sequence length="329" mass="33942">MSTGRPDTPHLIADIGGTHARFALVRPGRGTPEAVRNLPAADYPDFTAAARAYLKAVGVPAPASGLCAIATPVLGDELAMTNLGWRFSVRASREALGLERLEFLNDWAAQALAVPHLSADQWQTVAPGEPRAGFPMAVLGPGTGLGAAVLVPCARGWHAVAGEGGHVSFSPMTEREAALAAVIRAEHGHCSAERVASGLGLEAVHRALTQLDGADPEALAAADIAERARAGDARARETVDIFTAALATTAGNLALSVGALGGVALGGGLLPRLGTLFDAAAFRRRFTDKGRFSGYLAQIPVRLMRAEAPALIGLAAEVAARSQEEEHPA</sequence>
<dbReference type="Gene3D" id="3.30.420.40">
    <property type="match status" value="1"/>
</dbReference>
<protein>
    <recommendedName>
        <fullName evidence="3">Glucokinase</fullName>
        <ecNumber evidence="3">2.7.1.2</ecNumber>
    </recommendedName>
    <alternativeName>
        <fullName evidence="3">Glucose kinase</fullName>
    </alternativeName>
</protein>
<dbReference type="InterPro" id="IPR043129">
    <property type="entry name" value="ATPase_NBD"/>
</dbReference>
<keyword evidence="3" id="KW-0963">Cytoplasm</keyword>
<comment type="catalytic activity">
    <reaction evidence="3">
        <text>D-glucose + ATP = D-glucose 6-phosphate + ADP + H(+)</text>
        <dbReference type="Rhea" id="RHEA:17825"/>
        <dbReference type="ChEBI" id="CHEBI:4167"/>
        <dbReference type="ChEBI" id="CHEBI:15378"/>
        <dbReference type="ChEBI" id="CHEBI:30616"/>
        <dbReference type="ChEBI" id="CHEBI:61548"/>
        <dbReference type="ChEBI" id="CHEBI:456216"/>
        <dbReference type="EC" id="2.7.1.2"/>
    </reaction>
</comment>
<dbReference type="PANTHER" id="PTHR47690">
    <property type="entry name" value="GLUCOKINASE"/>
    <property type="match status" value="1"/>
</dbReference>
<reference evidence="5 6" key="1">
    <citation type="submission" date="2018-05" db="EMBL/GenBank/DDBJ databases">
        <title>Spiribacter halobius sp. nov., a moderately halophilic bacterium isolated from marine solar saltern.</title>
        <authorList>
            <person name="Zheng W.-S."/>
            <person name="Lu D.-C."/>
            <person name="Du Z.-J."/>
        </authorList>
    </citation>
    <scope>NUCLEOTIDE SEQUENCE [LARGE SCALE GENOMIC DNA]</scope>
    <source>
        <strain evidence="5 6">E85</strain>
    </source>
</reference>
<keyword evidence="6" id="KW-1185">Reference proteome</keyword>
<comment type="caution">
    <text evidence="5">The sequence shown here is derived from an EMBL/GenBank/DDBJ whole genome shotgun (WGS) entry which is preliminary data.</text>
</comment>
<dbReference type="Pfam" id="PF02685">
    <property type="entry name" value="Glucokinase"/>
    <property type="match status" value="1"/>
</dbReference>
<keyword evidence="1 3" id="KW-0808">Transferase</keyword>
<dbReference type="OrthoDB" id="9800595at2"/>
<accession>A0A2U2N6Q2</accession>
<evidence type="ECO:0000256" key="2">
    <source>
        <dbReference type="ARBA" id="ARBA00022777"/>
    </source>
</evidence>
<evidence type="ECO:0000256" key="1">
    <source>
        <dbReference type="ARBA" id="ARBA00022679"/>
    </source>
</evidence>
<name>A0A2U2N6Q2_9GAMM</name>
<organism evidence="5 6">
    <name type="scientific">Sediminicurvatus halobius</name>
    <dbReference type="NCBI Taxonomy" id="2182432"/>
    <lineage>
        <taxon>Bacteria</taxon>
        <taxon>Pseudomonadati</taxon>
        <taxon>Pseudomonadota</taxon>
        <taxon>Gammaproteobacteria</taxon>
        <taxon>Chromatiales</taxon>
        <taxon>Ectothiorhodospiraceae</taxon>
        <taxon>Sediminicurvatus</taxon>
    </lineage>
</organism>
<keyword evidence="3" id="KW-0547">Nucleotide-binding</keyword>
<gene>
    <name evidence="3 5" type="primary">glk</name>
    <name evidence="5" type="ORF">DEM34_04875</name>
</gene>
<evidence type="ECO:0000313" key="5">
    <source>
        <dbReference type="EMBL" id="PWG64664.1"/>
    </source>
</evidence>
<evidence type="ECO:0000256" key="3">
    <source>
        <dbReference type="HAMAP-Rule" id="MF_00524"/>
    </source>
</evidence>
<dbReference type="GO" id="GO:0004340">
    <property type="term" value="F:glucokinase activity"/>
    <property type="evidence" value="ECO:0007669"/>
    <property type="project" value="UniProtKB-UniRule"/>
</dbReference>
<dbReference type="PANTHER" id="PTHR47690:SF1">
    <property type="entry name" value="GLUCOKINASE"/>
    <property type="match status" value="1"/>
</dbReference>
<comment type="similarity">
    <text evidence="3 4">Belongs to the bacterial glucokinase family.</text>
</comment>
<dbReference type="EC" id="2.7.1.2" evidence="3"/>
<dbReference type="InterPro" id="IPR003836">
    <property type="entry name" value="Glucokinase"/>
</dbReference>
<dbReference type="GO" id="GO:0005524">
    <property type="term" value="F:ATP binding"/>
    <property type="evidence" value="ECO:0007669"/>
    <property type="project" value="UniProtKB-UniRule"/>
</dbReference>
<dbReference type="CDD" id="cd24008">
    <property type="entry name" value="ASKHA_NBD_GLK"/>
    <property type="match status" value="1"/>
</dbReference>
<evidence type="ECO:0000313" key="6">
    <source>
        <dbReference type="Proteomes" id="UP000245474"/>
    </source>
</evidence>